<dbReference type="SUPFAM" id="SSF49265">
    <property type="entry name" value="Fibronectin type III"/>
    <property type="match status" value="2"/>
</dbReference>
<dbReference type="Gene3D" id="2.60.40.10">
    <property type="entry name" value="Immunoglobulins"/>
    <property type="match status" value="2"/>
</dbReference>
<evidence type="ECO:0000313" key="2">
    <source>
        <dbReference type="EMBL" id="OMC74041.1"/>
    </source>
</evidence>
<dbReference type="Pfam" id="PF00041">
    <property type="entry name" value="fn3"/>
    <property type="match status" value="1"/>
</dbReference>
<feature type="non-terminal residue" evidence="2">
    <location>
        <position position="167"/>
    </location>
</feature>
<name>A0ABX3GBJ8_9BACL</name>
<accession>A0ABX3GBJ8</accession>
<sequence length="167" mass="16699">VSGHWFHDQFVQLVQNAYPVIPLSNGGGTVVPASPTNLVATAGDAKVSLSWTASSSAISYTVKRATTSGGPYTTVATGLTSTSYTNTALTNGTTYHYVVSATNSVGESVNSGQASATPAAVATVPTAPTNLVATAGDAKVNLSWSASNGATSYTVKSATTSGGPYTT</sequence>
<dbReference type="InterPro" id="IPR036116">
    <property type="entry name" value="FN3_sf"/>
</dbReference>
<protein>
    <submittedName>
        <fullName evidence="2">Exoglucanase</fullName>
    </submittedName>
</protein>
<dbReference type="InterPro" id="IPR003961">
    <property type="entry name" value="FN3_dom"/>
</dbReference>
<keyword evidence="3" id="KW-1185">Reference proteome</keyword>
<dbReference type="SMART" id="SM00060">
    <property type="entry name" value="FN3"/>
    <property type="match status" value="1"/>
</dbReference>
<dbReference type="InterPro" id="IPR013783">
    <property type="entry name" value="Ig-like_fold"/>
</dbReference>
<comment type="caution">
    <text evidence="2">The sequence shown here is derived from an EMBL/GenBank/DDBJ whole genome shotgun (WGS) entry which is preliminary data.</text>
</comment>
<dbReference type="Proteomes" id="UP000187158">
    <property type="component" value="Unassembled WGS sequence"/>
</dbReference>
<evidence type="ECO:0000313" key="3">
    <source>
        <dbReference type="Proteomes" id="UP000187158"/>
    </source>
</evidence>
<proteinExistence type="predicted"/>
<feature type="non-terminal residue" evidence="2">
    <location>
        <position position="1"/>
    </location>
</feature>
<reference evidence="2 3" key="1">
    <citation type="submission" date="2016-11" db="EMBL/GenBank/DDBJ databases">
        <title>Paenibacillus species isolates.</title>
        <authorList>
            <person name="Beno S.M."/>
        </authorList>
    </citation>
    <scope>NUCLEOTIDE SEQUENCE [LARGE SCALE GENOMIC DNA]</scope>
    <source>
        <strain evidence="2 3">FSL H7-0433</strain>
    </source>
</reference>
<gene>
    <name evidence="2" type="ORF">BSO21_36115</name>
</gene>
<dbReference type="CDD" id="cd00063">
    <property type="entry name" value="FN3"/>
    <property type="match status" value="1"/>
</dbReference>
<dbReference type="EMBL" id="MPVP01001049">
    <property type="protein sequence ID" value="OMC74041.1"/>
    <property type="molecule type" value="Genomic_DNA"/>
</dbReference>
<organism evidence="2 3">
    <name type="scientific">Paenibacillus odorifer</name>
    <dbReference type="NCBI Taxonomy" id="189426"/>
    <lineage>
        <taxon>Bacteria</taxon>
        <taxon>Bacillati</taxon>
        <taxon>Bacillota</taxon>
        <taxon>Bacilli</taxon>
        <taxon>Bacillales</taxon>
        <taxon>Paenibacillaceae</taxon>
        <taxon>Paenibacillus</taxon>
    </lineage>
</organism>
<dbReference type="PROSITE" id="PS50853">
    <property type="entry name" value="FN3"/>
    <property type="match status" value="1"/>
</dbReference>
<dbReference type="RefSeq" id="WP_179087719.1">
    <property type="nucleotide sequence ID" value="NZ_MPVP01001049.1"/>
</dbReference>
<evidence type="ECO:0000259" key="1">
    <source>
        <dbReference type="PROSITE" id="PS50853"/>
    </source>
</evidence>
<feature type="domain" description="Fibronectin type-III" evidence="1">
    <location>
        <begin position="31"/>
        <end position="126"/>
    </location>
</feature>